<dbReference type="KEGG" id="rca:Rcas_0021"/>
<accession>A7NFD8</accession>
<dbReference type="HOGENOM" id="CLU_042259_0_0_0"/>
<sequence length="379" mass="41972">MITPTDTPPIAAPHLPTITSAVLTIYQFFDIGDAIDLDQAQRCLSNPSERRVRLRTRQSESIRIAQPPLRIDLGSVPVTLADEQRIGALRAVVYDLGAVEIAIEIRLTTPLSWENVADLFAAAQELPAEMTERIAAVLDDLEALIRPAISRPQRSTVVEDYCVLIVERLAPPCNVAELSDHPAVRAALLGERRTLSADASRLVTALSYYSDDLALLSWNGALLIESDAAAAATAVDILAFANVELLLIRSYDAALDARLPEVHRRIAQAQRRFTMPIVRRYSQLLSDVQRLVAEVTEVTEQIDNALKVTDDVYWNRLYSAALSVLRVRVWRDGVDHKLALLRETYAMLHADADSERAAALEWAIVLLIVFEIVMALLGK</sequence>
<gene>
    <name evidence="1" type="ordered locus">Rcas_0021</name>
</gene>
<dbReference type="AlphaFoldDB" id="A7NFD8"/>
<reference evidence="1 2" key="1">
    <citation type="submission" date="2007-08" db="EMBL/GenBank/DDBJ databases">
        <title>Complete sequence of Roseiflexus castenholzii DSM 13941.</title>
        <authorList>
            <consortium name="US DOE Joint Genome Institute"/>
            <person name="Copeland A."/>
            <person name="Lucas S."/>
            <person name="Lapidus A."/>
            <person name="Barry K."/>
            <person name="Glavina del Rio T."/>
            <person name="Dalin E."/>
            <person name="Tice H."/>
            <person name="Pitluck S."/>
            <person name="Thompson L.S."/>
            <person name="Brettin T."/>
            <person name="Bruce D."/>
            <person name="Detter J.C."/>
            <person name="Han C."/>
            <person name="Tapia R."/>
            <person name="Schmutz J."/>
            <person name="Larimer F."/>
            <person name="Land M."/>
            <person name="Hauser L."/>
            <person name="Kyrpides N."/>
            <person name="Mikhailova N."/>
            <person name="Bryant D.A."/>
            <person name="Hanada S."/>
            <person name="Tsukatani Y."/>
            <person name="Richardson P."/>
        </authorList>
    </citation>
    <scope>NUCLEOTIDE SEQUENCE [LARGE SCALE GENOMIC DNA]</scope>
    <source>
        <strain evidence="2">DSM 13941 / HLO8</strain>
    </source>
</reference>
<organism evidence="1 2">
    <name type="scientific">Roseiflexus castenholzii (strain DSM 13941 / HLO8)</name>
    <dbReference type="NCBI Taxonomy" id="383372"/>
    <lineage>
        <taxon>Bacteria</taxon>
        <taxon>Bacillati</taxon>
        <taxon>Chloroflexota</taxon>
        <taxon>Chloroflexia</taxon>
        <taxon>Chloroflexales</taxon>
        <taxon>Roseiflexineae</taxon>
        <taxon>Roseiflexaceae</taxon>
        <taxon>Roseiflexus</taxon>
    </lineage>
</organism>
<evidence type="ECO:0000313" key="1">
    <source>
        <dbReference type="EMBL" id="ABU56160.1"/>
    </source>
</evidence>
<keyword evidence="2" id="KW-1185">Reference proteome</keyword>
<proteinExistence type="predicted"/>
<evidence type="ECO:0008006" key="3">
    <source>
        <dbReference type="Google" id="ProtNLM"/>
    </source>
</evidence>
<dbReference type="Proteomes" id="UP000000263">
    <property type="component" value="Chromosome"/>
</dbReference>
<name>A7NFD8_ROSCS</name>
<protein>
    <recommendedName>
        <fullName evidence="3">DUF155 domain-containing protein</fullName>
    </recommendedName>
</protein>
<dbReference type="OrthoDB" id="180075at2"/>
<evidence type="ECO:0000313" key="2">
    <source>
        <dbReference type="Proteomes" id="UP000000263"/>
    </source>
</evidence>
<dbReference type="eggNOG" id="COG1723">
    <property type="taxonomic scope" value="Bacteria"/>
</dbReference>
<dbReference type="EMBL" id="CP000804">
    <property type="protein sequence ID" value="ABU56160.1"/>
    <property type="molecule type" value="Genomic_DNA"/>
</dbReference>